<evidence type="ECO:0000313" key="1">
    <source>
        <dbReference type="EMBL" id="NNH23069.1"/>
    </source>
</evidence>
<organism evidence="1 2">
    <name type="scientific">Pseudokineococcus marinus</name>
    <dbReference type="NCBI Taxonomy" id="351215"/>
    <lineage>
        <taxon>Bacteria</taxon>
        <taxon>Bacillati</taxon>
        <taxon>Actinomycetota</taxon>
        <taxon>Actinomycetes</taxon>
        <taxon>Kineosporiales</taxon>
        <taxon>Kineosporiaceae</taxon>
        <taxon>Pseudokineococcus</taxon>
    </lineage>
</organism>
<dbReference type="Proteomes" id="UP000555552">
    <property type="component" value="Unassembled WGS sequence"/>
</dbReference>
<proteinExistence type="predicted"/>
<evidence type="ECO:0000313" key="2">
    <source>
        <dbReference type="Proteomes" id="UP000555552"/>
    </source>
</evidence>
<dbReference type="InterPro" id="IPR019639">
    <property type="entry name" value="DUF2505"/>
</dbReference>
<accession>A0A849BIP5</accession>
<gene>
    <name evidence="1" type="ORF">HLB09_08185</name>
</gene>
<keyword evidence="2" id="KW-1185">Reference proteome</keyword>
<dbReference type="Pfam" id="PF10698">
    <property type="entry name" value="DUF2505"/>
    <property type="match status" value="1"/>
</dbReference>
<reference evidence="1 2" key="1">
    <citation type="submission" date="2020-05" db="EMBL/GenBank/DDBJ databases">
        <title>MicrobeNet Type strains.</title>
        <authorList>
            <person name="Nicholson A.C."/>
        </authorList>
    </citation>
    <scope>NUCLEOTIDE SEQUENCE [LARGE SCALE GENOMIC DNA]</scope>
    <source>
        <strain evidence="1 2">JCM 14547</strain>
    </source>
</reference>
<name>A0A849BIP5_9ACTN</name>
<dbReference type="AlphaFoldDB" id="A0A849BIP5"/>
<sequence length="168" mass="17704">MRLSADVRYPASAAEVGRMLADPGFVDARDEATHPLSHSARVEGSPEGAFVVRSTRVMPTDDVPQVARRFVGDSLELHQTDSWTAPSADGGRTGTMTIEVVGAPVVLRADLRLEADGDGACTERMAGDLKASVPLVGGALEKAAEPAVRAAIRSEEAVGRRWLAERAG</sequence>
<protein>
    <submittedName>
        <fullName evidence="1">DUF2505 domain-containing protein</fullName>
    </submittedName>
</protein>
<comment type="caution">
    <text evidence="1">The sequence shown here is derived from an EMBL/GenBank/DDBJ whole genome shotgun (WGS) entry which is preliminary data.</text>
</comment>
<dbReference type="EMBL" id="JABEMA010000095">
    <property type="protein sequence ID" value="NNH23069.1"/>
    <property type="molecule type" value="Genomic_DNA"/>
</dbReference>
<dbReference type="RefSeq" id="WP_171202899.1">
    <property type="nucleotide sequence ID" value="NZ_BAAANP010000043.1"/>
</dbReference>